<feature type="compositionally biased region" description="Low complexity" evidence="1">
    <location>
        <begin position="214"/>
        <end position="226"/>
    </location>
</feature>
<dbReference type="PANTHER" id="PTHR37461:SF1">
    <property type="entry name" value="ANTI-SIGMA-K FACTOR RSKA"/>
    <property type="match status" value="1"/>
</dbReference>
<sequence>MSDDEILAAEYALGLLEGQELLDARNRATTDDAFARDVAAWQERFAPLLNDIAPVQPRADLWSLIERRISGASGGEVHQLARKVRFWKSVSAATTAAAAAAAAALLLLPTPPQPPQSPVTAPTPAPVLVASLASEEGPTSLAVTYAGTQREIVITPGRVGREAGRDHELWLIPAGQAPVSLGLVQPSGVQRRRLDPALAAQVASGATIALSLEPSGGSPTGAPTGPVLAAGTLNPV</sequence>
<dbReference type="RefSeq" id="WP_166411740.1">
    <property type="nucleotide sequence ID" value="NZ_CP049869.1"/>
</dbReference>
<feature type="domain" description="Anti-sigma K factor RskA C-terminal" evidence="2">
    <location>
        <begin position="97"/>
        <end position="227"/>
    </location>
</feature>
<dbReference type="Proteomes" id="UP000503222">
    <property type="component" value="Chromosome"/>
</dbReference>
<dbReference type="GO" id="GO:0005886">
    <property type="term" value="C:plasma membrane"/>
    <property type="evidence" value="ECO:0007669"/>
    <property type="project" value="InterPro"/>
</dbReference>
<gene>
    <name evidence="3" type="ORF">G7077_11010</name>
</gene>
<dbReference type="InterPro" id="IPR051474">
    <property type="entry name" value="Anti-sigma-K/W_factor"/>
</dbReference>
<dbReference type="GO" id="GO:0016989">
    <property type="term" value="F:sigma factor antagonist activity"/>
    <property type="evidence" value="ECO:0007669"/>
    <property type="project" value="TreeGrafter"/>
</dbReference>
<dbReference type="KEGG" id="spii:G7077_11010"/>
<evidence type="ECO:0000259" key="2">
    <source>
        <dbReference type="Pfam" id="PF10099"/>
    </source>
</evidence>
<organism evidence="3 4">
    <name type="scientific">Sphingomonas piscis</name>
    <dbReference type="NCBI Taxonomy" id="2714943"/>
    <lineage>
        <taxon>Bacteria</taxon>
        <taxon>Pseudomonadati</taxon>
        <taxon>Pseudomonadota</taxon>
        <taxon>Alphaproteobacteria</taxon>
        <taxon>Sphingomonadales</taxon>
        <taxon>Sphingomonadaceae</taxon>
        <taxon>Sphingomonas</taxon>
    </lineage>
</organism>
<accession>A0A6G7YRJ1</accession>
<feature type="region of interest" description="Disordered" evidence="1">
    <location>
        <begin position="213"/>
        <end position="236"/>
    </location>
</feature>
<evidence type="ECO:0000313" key="4">
    <source>
        <dbReference type="Proteomes" id="UP000503222"/>
    </source>
</evidence>
<dbReference type="AlphaFoldDB" id="A0A6G7YRJ1"/>
<dbReference type="PANTHER" id="PTHR37461">
    <property type="entry name" value="ANTI-SIGMA-K FACTOR RSKA"/>
    <property type="match status" value="1"/>
</dbReference>
<dbReference type="EMBL" id="CP049869">
    <property type="protein sequence ID" value="QIK79352.1"/>
    <property type="molecule type" value="Genomic_DNA"/>
</dbReference>
<proteinExistence type="predicted"/>
<dbReference type="Pfam" id="PF10099">
    <property type="entry name" value="RskA_C"/>
    <property type="match status" value="1"/>
</dbReference>
<keyword evidence="4" id="KW-1185">Reference proteome</keyword>
<name>A0A6G7YRJ1_9SPHN</name>
<reference evidence="3 4" key="1">
    <citation type="submission" date="2020-03" db="EMBL/GenBank/DDBJ databases">
        <title>Sphingomonas sp. nov., isolated from fish.</title>
        <authorList>
            <person name="Hyun D.-W."/>
            <person name="Bae J.-W."/>
        </authorList>
    </citation>
    <scope>NUCLEOTIDE SEQUENCE [LARGE SCALE GENOMIC DNA]</scope>
    <source>
        <strain evidence="3 4">HDW15B</strain>
    </source>
</reference>
<dbReference type="GO" id="GO:0006417">
    <property type="term" value="P:regulation of translation"/>
    <property type="evidence" value="ECO:0007669"/>
    <property type="project" value="TreeGrafter"/>
</dbReference>
<protein>
    <recommendedName>
        <fullName evidence="2">Anti-sigma K factor RskA C-terminal domain-containing protein</fullName>
    </recommendedName>
</protein>
<dbReference type="InterPro" id="IPR018764">
    <property type="entry name" value="RskA_C"/>
</dbReference>
<evidence type="ECO:0000256" key="1">
    <source>
        <dbReference type="SAM" id="MobiDB-lite"/>
    </source>
</evidence>
<evidence type="ECO:0000313" key="3">
    <source>
        <dbReference type="EMBL" id="QIK79352.1"/>
    </source>
</evidence>